<dbReference type="EMBL" id="FMZM01000002">
    <property type="protein sequence ID" value="SDC46731.1"/>
    <property type="molecule type" value="Genomic_DNA"/>
</dbReference>
<evidence type="ECO:0000313" key="3">
    <source>
        <dbReference type="Proteomes" id="UP000199034"/>
    </source>
</evidence>
<feature type="domain" description="Acyltransferase 3" evidence="1">
    <location>
        <begin position="10"/>
        <end position="326"/>
    </location>
</feature>
<proteinExistence type="predicted"/>
<evidence type="ECO:0000313" key="2">
    <source>
        <dbReference type="EMBL" id="SDC46731.1"/>
    </source>
</evidence>
<dbReference type="InterPro" id="IPR002656">
    <property type="entry name" value="Acyl_transf_3_dom"/>
</dbReference>
<dbReference type="PANTHER" id="PTHR23028:SF53">
    <property type="entry name" value="ACYL_TRANSF_3 DOMAIN-CONTAINING PROTEIN"/>
    <property type="match status" value="1"/>
</dbReference>
<dbReference type="PANTHER" id="PTHR23028">
    <property type="entry name" value="ACETYLTRANSFERASE"/>
    <property type="match status" value="1"/>
</dbReference>
<dbReference type="GO" id="GO:0016787">
    <property type="term" value="F:hydrolase activity"/>
    <property type="evidence" value="ECO:0007669"/>
    <property type="project" value="UniProtKB-KW"/>
</dbReference>
<keyword evidence="3" id="KW-1185">Reference proteome</keyword>
<keyword evidence="2" id="KW-0808">Transferase</keyword>
<evidence type="ECO:0000259" key="1">
    <source>
        <dbReference type="Pfam" id="PF01757"/>
    </source>
</evidence>
<dbReference type="GO" id="GO:0016020">
    <property type="term" value="C:membrane"/>
    <property type="evidence" value="ECO:0007669"/>
    <property type="project" value="TreeGrafter"/>
</dbReference>
<name>A0A1G6LU56_9ACTN</name>
<dbReference type="InterPro" id="IPR050879">
    <property type="entry name" value="Acyltransferase_3"/>
</dbReference>
<dbReference type="STRING" id="1045774.SAMN05421872_102360"/>
<dbReference type="GO" id="GO:0009103">
    <property type="term" value="P:lipopolysaccharide biosynthetic process"/>
    <property type="evidence" value="ECO:0007669"/>
    <property type="project" value="TreeGrafter"/>
</dbReference>
<dbReference type="GO" id="GO:0016747">
    <property type="term" value="F:acyltransferase activity, transferring groups other than amino-acyl groups"/>
    <property type="evidence" value="ECO:0007669"/>
    <property type="project" value="InterPro"/>
</dbReference>
<dbReference type="AlphaFoldDB" id="A0A1G6LU56"/>
<sequence>MSLTSHRLRGLTVLRGLAIGLVLLGHAFPRFHGGGLVGVVVFFTLSGYLITGILVREIEKSGRVSFRRFYRNRVLRLAPALLLVLAVFAVGETVTERLGDGGRVPGTLLLALTYTADLPIGPPISIGMSHLWTLAVEEQFYLVWPTMLVLAVRFERLRALVWLTAVAALLACAASIFLVSPETFKVYTLPTSWGVTMIAGAAAYIYRDQLGRVTTGRRGQVLATTAVVVLVGFSLVQDAKDHWWTYLVGGPLIAALTIILIFRVSLWSGDLSRPMRAFELLGLISYAAYLWNYLIVSWIRGDELRNLTTTEGLAATLLTIAAATLSWHFVEAPALRLKDRLQARDAGRSSVPAAR</sequence>
<protein>
    <submittedName>
        <fullName evidence="2">Peptidoglycan/LPS O-acetylase OafA/YrhL, contains acyltransferase and SGNH-hydrolase domains</fullName>
    </submittedName>
</protein>
<keyword evidence="2" id="KW-0012">Acyltransferase</keyword>
<dbReference type="Pfam" id="PF01757">
    <property type="entry name" value="Acyl_transf_3"/>
    <property type="match status" value="1"/>
</dbReference>
<keyword evidence="2" id="KW-0378">Hydrolase</keyword>
<organism evidence="2 3">
    <name type="scientific">Nocardioides lianchengensis</name>
    <dbReference type="NCBI Taxonomy" id="1045774"/>
    <lineage>
        <taxon>Bacteria</taxon>
        <taxon>Bacillati</taxon>
        <taxon>Actinomycetota</taxon>
        <taxon>Actinomycetes</taxon>
        <taxon>Propionibacteriales</taxon>
        <taxon>Nocardioidaceae</taxon>
        <taxon>Nocardioides</taxon>
    </lineage>
</organism>
<dbReference type="RefSeq" id="WP_170866940.1">
    <property type="nucleotide sequence ID" value="NZ_FMZM01000002.1"/>
</dbReference>
<reference evidence="2 3" key="1">
    <citation type="submission" date="2016-10" db="EMBL/GenBank/DDBJ databases">
        <authorList>
            <person name="de Groot N.N."/>
        </authorList>
    </citation>
    <scope>NUCLEOTIDE SEQUENCE [LARGE SCALE GENOMIC DNA]</scope>
    <source>
        <strain evidence="2 3">CGMCC 4.6858</strain>
    </source>
</reference>
<accession>A0A1G6LU56</accession>
<dbReference type="Proteomes" id="UP000199034">
    <property type="component" value="Unassembled WGS sequence"/>
</dbReference>
<gene>
    <name evidence="2" type="ORF">SAMN05421872_102360</name>
</gene>